<organism evidence="3 4">
    <name type="scientific">Corynebacterium lipophiloflavum (strain ATCC 700352 / DSM 44291 / CCUG 37336 / JCM 10383 / DMMZ 1944)</name>
    <dbReference type="NCBI Taxonomy" id="525263"/>
    <lineage>
        <taxon>Bacteria</taxon>
        <taxon>Bacillati</taxon>
        <taxon>Actinomycetota</taxon>
        <taxon>Actinomycetes</taxon>
        <taxon>Mycobacteriales</taxon>
        <taxon>Corynebacteriaceae</taxon>
        <taxon>Corynebacterium</taxon>
    </lineage>
</organism>
<reference evidence="3" key="1">
    <citation type="submission" date="2009-01" db="EMBL/GenBank/DDBJ databases">
        <authorList>
            <person name="Qin X."/>
            <person name="Bachman B."/>
            <person name="Battles P."/>
            <person name="Bell A."/>
            <person name="Bess C."/>
            <person name="Bickham C."/>
            <person name="Chaboub L."/>
            <person name="Chen D."/>
            <person name="Coyle M."/>
            <person name="Deiros D.R."/>
            <person name="Dinh H."/>
            <person name="Forbes L."/>
            <person name="Fowler G."/>
            <person name="Francisco L."/>
            <person name="Fu Q."/>
            <person name="Gubbala S."/>
            <person name="Hale W."/>
            <person name="Han Y."/>
            <person name="Hemphill L."/>
            <person name="Highlander S.K."/>
            <person name="Hirani K."/>
            <person name="Hogues M."/>
            <person name="Jackson L."/>
            <person name="Jakkamsetti A."/>
            <person name="Javaid M."/>
            <person name="Jiang H."/>
            <person name="Korchina V."/>
            <person name="Kovar C."/>
            <person name="Lara F."/>
            <person name="Lee S."/>
            <person name="Mata R."/>
            <person name="Mathew T."/>
            <person name="Moen C."/>
            <person name="Morales K."/>
            <person name="Munidasa M."/>
            <person name="Nazareth L."/>
            <person name="Ngo R."/>
            <person name="Nguyen L."/>
            <person name="Okwuonu G."/>
            <person name="Ongeri F."/>
            <person name="Patil S."/>
            <person name="Petrosino J."/>
            <person name="Pham C."/>
            <person name="Pham P."/>
            <person name="Pu L.-L."/>
            <person name="Puazo M."/>
            <person name="Raj R."/>
            <person name="Reid J."/>
            <person name="Rouhana J."/>
            <person name="Saada N."/>
            <person name="Shang Y."/>
            <person name="Simmons D."/>
            <person name="Thornton R."/>
            <person name="Warren J."/>
            <person name="Weissenberger G."/>
            <person name="Zhang J."/>
            <person name="Zhang L."/>
            <person name="Zhou C."/>
            <person name="Zhu D."/>
            <person name="Muzny D."/>
            <person name="Worley K."/>
            <person name="Gibbs R."/>
        </authorList>
    </citation>
    <scope>NUCLEOTIDE SEQUENCE [LARGE SCALE GENOMIC DNA]</scope>
    <source>
        <strain evidence="3">DSM 44291</strain>
    </source>
</reference>
<keyword evidence="2" id="KW-0732">Signal</keyword>
<proteinExistence type="predicted"/>
<dbReference type="EMBL" id="ACHJ01000026">
    <property type="protein sequence ID" value="EEI17839.1"/>
    <property type="molecule type" value="Genomic_DNA"/>
</dbReference>
<protein>
    <submittedName>
        <fullName evidence="3">Tat pathway signal sequence domain protein</fullName>
    </submittedName>
</protein>
<sequence>MKRRLITAAAAAALALATATQSAVALSGQPSSTGSSVLDASSLPWAGSSLSSDISP</sequence>
<dbReference type="STRING" id="525263.HMPREF0298_0391"/>
<evidence type="ECO:0000313" key="3">
    <source>
        <dbReference type="EMBL" id="EEI17839.1"/>
    </source>
</evidence>
<gene>
    <name evidence="3" type="ORF">HMPREF0298_0391</name>
</gene>
<feature type="region of interest" description="Disordered" evidence="1">
    <location>
        <begin position="26"/>
        <end position="56"/>
    </location>
</feature>
<feature type="compositionally biased region" description="Polar residues" evidence="1">
    <location>
        <begin position="28"/>
        <end position="39"/>
    </location>
</feature>
<feature type="signal peptide" evidence="2">
    <location>
        <begin position="1"/>
        <end position="25"/>
    </location>
</feature>
<evidence type="ECO:0000313" key="4">
    <source>
        <dbReference type="Proteomes" id="UP000006196"/>
    </source>
</evidence>
<comment type="caution">
    <text evidence="3">The sequence shown here is derived from an EMBL/GenBank/DDBJ whole genome shotgun (WGS) entry which is preliminary data.</text>
</comment>
<feature type="chain" id="PRO_5002903157" evidence="2">
    <location>
        <begin position="26"/>
        <end position="56"/>
    </location>
</feature>
<accession>C0XPM1</accession>
<keyword evidence="4" id="KW-1185">Reference proteome</keyword>
<evidence type="ECO:0000256" key="1">
    <source>
        <dbReference type="SAM" id="MobiDB-lite"/>
    </source>
</evidence>
<dbReference type="RefSeq" id="WP_006840873.1">
    <property type="nucleotide sequence ID" value="NZ_GG667195.1"/>
</dbReference>
<dbReference type="HOGENOM" id="CLU_3006535_0_0_11"/>
<name>C0XPM1_CORLD</name>
<feature type="compositionally biased region" description="Low complexity" evidence="1">
    <location>
        <begin position="40"/>
        <end position="56"/>
    </location>
</feature>
<dbReference type="AlphaFoldDB" id="C0XPM1"/>
<dbReference type="Proteomes" id="UP000006196">
    <property type="component" value="Unassembled WGS sequence"/>
</dbReference>
<evidence type="ECO:0000256" key="2">
    <source>
        <dbReference type="SAM" id="SignalP"/>
    </source>
</evidence>